<evidence type="ECO:0000256" key="3">
    <source>
        <dbReference type="ARBA" id="ARBA00022723"/>
    </source>
</evidence>
<dbReference type="InterPro" id="IPR036206">
    <property type="entry name" value="ThiamineP_synth_sf"/>
</dbReference>
<dbReference type="InterPro" id="IPR022998">
    <property type="entry name" value="ThiamineP_synth_TenI"/>
</dbReference>
<feature type="domain" description="Thiamine phosphate synthase/TenI" evidence="12">
    <location>
        <begin position="8"/>
        <end position="190"/>
    </location>
</feature>
<sequence>MNTEFGTYLVTQGSRSRGRTTEDVVAAAIDGGVDIVQLREKGATARERYHLGRALREQTRDADVTYLVNDRVDIAAAVDADGVHLGDEDLPIAAARDVLGAEAIVGRSVSSVEAARHAVQAGADYLGVGAVYATDSKDVHEEHAEIGTETVAAIADAVDVPIVGIGGITAANAPDVIQAGADGVAVVSAITVADDPEDATRELANAVREATTSIDR</sequence>
<name>A0AAV3S2J2_9EURY</name>
<comment type="catalytic activity">
    <reaction evidence="6 9 10">
        <text>4-methyl-5-(2-phosphooxyethyl)-thiazole + 4-amino-2-methyl-5-(diphosphooxymethyl)pyrimidine + H(+) = thiamine phosphate + diphosphate</text>
        <dbReference type="Rhea" id="RHEA:22328"/>
        <dbReference type="ChEBI" id="CHEBI:15378"/>
        <dbReference type="ChEBI" id="CHEBI:33019"/>
        <dbReference type="ChEBI" id="CHEBI:37575"/>
        <dbReference type="ChEBI" id="CHEBI:57841"/>
        <dbReference type="ChEBI" id="CHEBI:58296"/>
        <dbReference type="EC" id="2.5.1.3"/>
    </reaction>
</comment>
<evidence type="ECO:0000256" key="11">
    <source>
        <dbReference type="RuleBase" id="RU004253"/>
    </source>
</evidence>
<dbReference type="GO" id="GO:0000287">
    <property type="term" value="F:magnesium ion binding"/>
    <property type="evidence" value="ECO:0007669"/>
    <property type="project" value="UniProtKB-UniRule"/>
</dbReference>
<dbReference type="RefSeq" id="WP_211312434.1">
    <property type="nucleotide sequence ID" value="NZ_BAAABL010000020.1"/>
</dbReference>
<evidence type="ECO:0000313" key="14">
    <source>
        <dbReference type="Proteomes" id="UP001500837"/>
    </source>
</evidence>
<feature type="binding site" evidence="9">
    <location>
        <position position="69"/>
    </location>
    <ligand>
        <name>4-amino-2-methyl-5-(diphosphooxymethyl)pyrimidine</name>
        <dbReference type="ChEBI" id="CHEBI:57841"/>
    </ligand>
</feature>
<evidence type="ECO:0000313" key="13">
    <source>
        <dbReference type="EMBL" id="GAA0292094.1"/>
    </source>
</evidence>
<evidence type="ECO:0000256" key="1">
    <source>
        <dbReference type="ARBA" id="ARBA00005165"/>
    </source>
</evidence>
<accession>A0AAV3S2J2</accession>
<protein>
    <recommendedName>
        <fullName evidence="9">Thiamine-phosphate synthase</fullName>
        <shortName evidence="9">TP synthase</shortName>
        <shortName evidence="9">TPS</shortName>
        <ecNumber evidence="9">2.5.1.3</ecNumber>
    </recommendedName>
    <alternativeName>
        <fullName evidence="9">Thiamine-phosphate pyrophosphorylase</fullName>
        <shortName evidence="9">TMP pyrophosphorylase</shortName>
        <shortName evidence="9">TMP-PPase</shortName>
    </alternativeName>
</protein>
<gene>
    <name evidence="9 13" type="primary">thiE</name>
    <name evidence="13" type="ORF">GCM10009066_03260</name>
</gene>
<feature type="binding site" evidence="9">
    <location>
        <position position="70"/>
    </location>
    <ligand>
        <name>Mg(2+)</name>
        <dbReference type="ChEBI" id="CHEBI:18420"/>
    </ligand>
</feature>
<evidence type="ECO:0000256" key="9">
    <source>
        <dbReference type="HAMAP-Rule" id="MF_00097"/>
    </source>
</evidence>
<dbReference type="FunFam" id="3.20.20.70:FF:000096">
    <property type="entry name" value="Thiamine-phosphate synthase"/>
    <property type="match status" value="1"/>
</dbReference>
<evidence type="ECO:0000256" key="7">
    <source>
        <dbReference type="ARBA" id="ARBA00047851"/>
    </source>
</evidence>
<comment type="pathway">
    <text evidence="1 9 11">Cofactor biosynthesis; thiamine diphosphate biosynthesis; thiamine phosphate from 4-amino-2-methyl-5-diphosphomethylpyrimidine and 4-methyl-5-(2-phosphoethyl)-thiazole: step 1/1.</text>
</comment>
<keyword evidence="5 9" id="KW-0784">Thiamine biosynthesis</keyword>
<dbReference type="EMBL" id="BAAABL010000020">
    <property type="protein sequence ID" value="GAA0292094.1"/>
    <property type="molecule type" value="Genomic_DNA"/>
</dbReference>
<dbReference type="SUPFAM" id="SSF51391">
    <property type="entry name" value="Thiamin phosphate synthase"/>
    <property type="match status" value="1"/>
</dbReference>
<comment type="cofactor">
    <cofactor evidence="9">
        <name>Mg(2+)</name>
        <dbReference type="ChEBI" id="CHEBI:18420"/>
    </cofactor>
    <text evidence="9">Binds 1 Mg(2+) ion per subunit.</text>
</comment>
<dbReference type="Pfam" id="PF02581">
    <property type="entry name" value="TMP-TENI"/>
    <property type="match status" value="1"/>
</dbReference>
<keyword evidence="2 9" id="KW-0808">Transferase</keyword>
<evidence type="ECO:0000256" key="6">
    <source>
        <dbReference type="ARBA" id="ARBA00047334"/>
    </source>
</evidence>
<feature type="binding site" evidence="9">
    <location>
        <begin position="134"/>
        <end position="136"/>
    </location>
    <ligand>
        <name>2-[(2R,5Z)-2-carboxy-4-methylthiazol-5(2H)-ylidene]ethyl phosphate</name>
        <dbReference type="ChEBI" id="CHEBI:62899"/>
    </ligand>
</feature>
<comment type="catalytic activity">
    <reaction evidence="7 9 10">
        <text>2-(2-carboxy-4-methylthiazol-5-yl)ethyl phosphate + 4-amino-2-methyl-5-(diphosphooxymethyl)pyrimidine + 2 H(+) = thiamine phosphate + CO2 + diphosphate</text>
        <dbReference type="Rhea" id="RHEA:47848"/>
        <dbReference type="ChEBI" id="CHEBI:15378"/>
        <dbReference type="ChEBI" id="CHEBI:16526"/>
        <dbReference type="ChEBI" id="CHEBI:33019"/>
        <dbReference type="ChEBI" id="CHEBI:37575"/>
        <dbReference type="ChEBI" id="CHEBI:57841"/>
        <dbReference type="ChEBI" id="CHEBI:62890"/>
        <dbReference type="EC" id="2.5.1.3"/>
    </reaction>
</comment>
<dbReference type="PANTHER" id="PTHR20857">
    <property type="entry name" value="THIAMINE-PHOSPHATE PYROPHOSPHORYLASE"/>
    <property type="match status" value="1"/>
</dbReference>
<dbReference type="Proteomes" id="UP001500837">
    <property type="component" value="Unassembled WGS sequence"/>
</dbReference>
<evidence type="ECO:0000256" key="8">
    <source>
        <dbReference type="ARBA" id="ARBA00047883"/>
    </source>
</evidence>
<feature type="binding site" evidence="9">
    <location>
        <begin position="37"/>
        <end position="41"/>
    </location>
    <ligand>
        <name>4-amino-2-methyl-5-(diphosphooxymethyl)pyrimidine</name>
        <dbReference type="ChEBI" id="CHEBI:57841"/>
    </ligand>
</feature>
<evidence type="ECO:0000256" key="2">
    <source>
        <dbReference type="ARBA" id="ARBA00022679"/>
    </source>
</evidence>
<feature type="binding site" evidence="9">
    <location>
        <position position="89"/>
    </location>
    <ligand>
        <name>Mg(2+)</name>
        <dbReference type="ChEBI" id="CHEBI:18420"/>
    </ligand>
</feature>
<keyword evidence="3 9" id="KW-0479">Metal-binding</keyword>
<dbReference type="GO" id="GO:0005737">
    <property type="term" value="C:cytoplasm"/>
    <property type="evidence" value="ECO:0007669"/>
    <property type="project" value="TreeGrafter"/>
</dbReference>
<dbReference type="CDD" id="cd00564">
    <property type="entry name" value="TMP_TenI"/>
    <property type="match status" value="1"/>
</dbReference>
<dbReference type="InterPro" id="IPR034291">
    <property type="entry name" value="TMP_synthase"/>
</dbReference>
<dbReference type="HAMAP" id="MF_00097">
    <property type="entry name" value="TMP_synthase"/>
    <property type="match status" value="1"/>
</dbReference>
<feature type="binding site" evidence="9">
    <location>
        <position position="167"/>
    </location>
    <ligand>
        <name>2-[(2R,5Z)-2-carboxy-4-methylthiazol-5(2H)-ylidene]ethyl phosphate</name>
        <dbReference type="ChEBI" id="CHEBI:62899"/>
    </ligand>
</feature>
<dbReference type="AlphaFoldDB" id="A0AAV3S2J2"/>
<dbReference type="GO" id="GO:0004789">
    <property type="term" value="F:thiamine-phosphate diphosphorylase activity"/>
    <property type="evidence" value="ECO:0007669"/>
    <property type="project" value="UniProtKB-UniRule"/>
</dbReference>
<dbReference type="NCBIfam" id="TIGR00693">
    <property type="entry name" value="thiE"/>
    <property type="match status" value="1"/>
</dbReference>
<dbReference type="GO" id="GO:0009229">
    <property type="term" value="P:thiamine diphosphate biosynthetic process"/>
    <property type="evidence" value="ECO:0007669"/>
    <property type="project" value="UniProtKB-UniRule"/>
</dbReference>
<comment type="function">
    <text evidence="9">Condenses 4-methyl-5-(beta-hydroxyethyl)thiazole monophosphate (THZ-P) and 2-methyl-4-amino-5-hydroxymethyl pyrimidine pyrophosphate (HMP-PP) to form thiamine monophosphate (TMP).</text>
</comment>
<comment type="caution">
    <text evidence="13">The sequence shown here is derived from an EMBL/GenBank/DDBJ whole genome shotgun (WGS) entry which is preliminary data.</text>
</comment>
<reference evidence="13 14" key="1">
    <citation type="journal article" date="2019" name="Int. J. Syst. Evol. Microbiol.">
        <title>The Global Catalogue of Microorganisms (GCM) 10K type strain sequencing project: providing services to taxonomists for standard genome sequencing and annotation.</title>
        <authorList>
            <consortium name="The Broad Institute Genomics Platform"/>
            <consortium name="The Broad Institute Genome Sequencing Center for Infectious Disease"/>
            <person name="Wu L."/>
            <person name="Ma J."/>
        </authorList>
    </citation>
    <scope>NUCLEOTIDE SEQUENCE [LARGE SCALE GENOMIC DNA]</scope>
    <source>
        <strain evidence="13 14">JCM 16330</strain>
    </source>
</reference>
<dbReference type="InterPro" id="IPR013785">
    <property type="entry name" value="Aldolase_TIM"/>
</dbReference>
<evidence type="ECO:0000256" key="4">
    <source>
        <dbReference type="ARBA" id="ARBA00022842"/>
    </source>
</evidence>
<comment type="similarity">
    <text evidence="9 10">Belongs to the thiamine-phosphate synthase family.</text>
</comment>
<evidence type="ECO:0000256" key="5">
    <source>
        <dbReference type="ARBA" id="ARBA00022977"/>
    </source>
</evidence>
<evidence type="ECO:0000259" key="12">
    <source>
        <dbReference type="Pfam" id="PF02581"/>
    </source>
</evidence>
<evidence type="ECO:0000256" key="10">
    <source>
        <dbReference type="RuleBase" id="RU003826"/>
    </source>
</evidence>
<dbReference type="Gene3D" id="3.20.20.70">
    <property type="entry name" value="Aldolase class I"/>
    <property type="match status" value="1"/>
</dbReference>
<dbReference type="EC" id="2.5.1.3" evidence="9"/>
<proteinExistence type="inferred from homology"/>
<organism evidence="13 14">
    <name type="scientific">Halarchaeum salinum</name>
    <dbReference type="NCBI Taxonomy" id="489912"/>
    <lineage>
        <taxon>Archaea</taxon>
        <taxon>Methanobacteriati</taxon>
        <taxon>Methanobacteriota</taxon>
        <taxon>Stenosarchaea group</taxon>
        <taxon>Halobacteria</taxon>
        <taxon>Halobacteriales</taxon>
        <taxon>Halobacteriaceae</taxon>
    </lineage>
</organism>
<comment type="catalytic activity">
    <reaction evidence="8 9 10">
        <text>2-[(2R,5Z)-2-carboxy-4-methylthiazol-5(2H)-ylidene]ethyl phosphate + 4-amino-2-methyl-5-(diphosphooxymethyl)pyrimidine + 2 H(+) = thiamine phosphate + CO2 + diphosphate</text>
        <dbReference type="Rhea" id="RHEA:47844"/>
        <dbReference type="ChEBI" id="CHEBI:15378"/>
        <dbReference type="ChEBI" id="CHEBI:16526"/>
        <dbReference type="ChEBI" id="CHEBI:33019"/>
        <dbReference type="ChEBI" id="CHEBI:37575"/>
        <dbReference type="ChEBI" id="CHEBI:57841"/>
        <dbReference type="ChEBI" id="CHEBI:62899"/>
        <dbReference type="EC" id="2.5.1.3"/>
    </reaction>
</comment>
<keyword evidence="4 9" id="KW-0460">Magnesium</keyword>
<keyword evidence="14" id="KW-1185">Reference proteome</keyword>
<feature type="binding site" evidence="9">
    <location>
        <position position="108"/>
    </location>
    <ligand>
        <name>4-amino-2-methyl-5-(diphosphooxymethyl)pyrimidine</name>
        <dbReference type="ChEBI" id="CHEBI:57841"/>
    </ligand>
</feature>
<dbReference type="GO" id="GO:0009228">
    <property type="term" value="P:thiamine biosynthetic process"/>
    <property type="evidence" value="ECO:0007669"/>
    <property type="project" value="UniProtKB-KW"/>
</dbReference>
<feature type="binding site" evidence="9">
    <location>
        <begin position="187"/>
        <end position="188"/>
    </location>
    <ligand>
        <name>2-[(2R,5Z)-2-carboxy-4-methylthiazol-5(2H)-ylidene]ethyl phosphate</name>
        <dbReference type="ChEBI" id="CHEBI:62899"/>
    </ligand>
</feature>
<dbReference type="PANTHER" id="PTHR20857:SF15">
    <property type="entry name" value="THIAMINE-PHOSPHATE SYNTHASE"/>
    <property type="match status" value="1"/>
</dbReference>
<feature type="binding site" evidence="9">
    <location>
        <position position="137"/>
    </location>
    <ligand>
        <name>4-amino-2-methyl-5-(diphosphooxymethyl)pyrimidine</name>
        <dbReference type="ChEBI" id="CHEBI:57841"/>
    </ligand>
</feature>